<protein>
    <submittedName>
        <fullName evidence="1">Uncharacterized protein</fullName>
    </submittedName>
</protein>
<organism evidence="1 2">
    <name type="scientific">Acropora cervicornis</name>
    <name type="common">Staghorn coral</name>
    <dbReference type="NCBI Taxonomy" id="6130"/>
    <lineage>
        <taxon>Eukaryota</taxon>
        <taxon>Metazoa</taxon>
        <taxon>Cnidaria</taxon>
        <taxon>Anthozoa</taxon>
        <taxon>Hexacorallia</taxon>
        <taxon>Scleractinia</taxon>
        <taxon>Astrocoeniina</taxon>
        <taxon>Acroporidae</taxon>
        <taxon>Acropora</taxon>
    </lineage>
</organism>
<evidence type="ECO:0000313" key="2">
    <source>
        <dbReference type="Proteomes" id="UP001249851"/>
    </source>
</evidence>
<evidence type="ECO:0000313" key="1">
    <source>
        <dbReference type="EMBL" id="KAK2554206.1"/>
    </source>
</evidence>
<dbReference type="Proteomes" id="UP001249851">
    <property type="component" value="Unassembled WGS sequence"/>
</dbReference>
<keyword evidence="2" id="KW-1185">Reference proteome</keyword>
<sequence>MNHGPCNVWRISMPFNVCGFFKYTILNQTQLGFKQHVLCVFHFHTLSVFHDLLYSSADVFKITEWYVLVNSELLVPFEPEGTGAEQRYSANDKLEEQALEGAPTAAATSV</sequence>
<accession>A0AAD9UY58</accession>
<reference evidence="1" key="1">
    <citation type="journal article" date="2023" name="G3 (Bethesda)">
        <title>Whole genome assembly and annotation of the endangered Caribbean coral Acropora cervicornis.</title>
        <authorList>
            <person name="Selwyn J.D."/>
            <person name="Vollmer S.V."/>
        </authorList>
    </citation>
    <scope>NUCLEOTIDE SEQUENCE</scope>
    <source>
        <strain evidence="1">K2</strain>
    </source>
</reference>
<reference evidence="1" key="2">
    <citation type="journal article" date="2023" name="Science">
        <title>Genomic signatures of disease resistance in endangered staghorn corals.</title>
        <authorList>
            <person name="Vollmer S.V."/>
            <person name="Selwyn J.D."/>
            <person name="Despard B.A."/>
            <person name="Roesel C.L."/>
        </authorList>
    </citation>
    <scope>NUCLEOTIDE SEQUENCE</scope>
    <source>
        <strain evidence="1">K2</strain>
    </source>
</reference>
<proteinExistence type="predicted"/>
<comment type="caution">
    <text evidence="1">The sequence shown here is derived from an EMBL/GenBank/DDBJ whole genome shotgun (WGS) entry which is preliminary data.</text>
</comment>
<dbReference type="AlphaFoldDB" id="A0AAD9UY58"/>
<dbReference type="EMBL" id="JARQWQ010000071">
    <property type="protein sequence ID" value="KAK2554206.1"/>
    <property type="molecule type" value="Genomic_DNA"/>
</dbReference>
<name>A0AAD9UY58_ACRCE</name>
<gene>
    <name evidence="1" type="ORF">P5673_024200</name>
</gene>